<dbReference type="EMBL" id="CP012333">
    <property type="protein sequence ID" value="AKV04247.1"/>
    <property type="molecule type" value="Genomic_DNA"/>
</dbReference>
<dbReference type="Pfam" id="PF02771">
    <property type="entry name" value="Acyl-CoA_dh_N"/>
    <property type="match status" value="1"/>
</dbReference>
<dbReference type="GO" id="GO:0003995">
    <property type="term" value="F:acyl-CoA dehydrogenase activity"/>
    <property type="evidence" value="ECO:0007669"/>
    <property type="project" value="InterPro"/>
</dbReference>
<evidence type="ECO:0000259" key="12">
    <source>
        <dbReference type="Pfam" id="PF02770"/>
    </source>
</evidence>
<dbReference type="Pfam" id="PF02770">
    <property type="entry name" value="Acyl-CoA_dh_M"/>
    <property type="match status" value="1"/>
</dbReference>
<accession>A0A0K1QF21</accession>
<evidence type="ECO:0000313" key="15">
    <source>
        <dbReference type="EMBL" id="AKV04247.1"/>
    </source>
</evidence>
<evidence type="ECO:0000256" key="5">
    <source>
        <dbReference type="ARBA" id="ARBA00023002"/>
    </source>
</evidence>
<evidence type="ECO:0000256" key="6">
    <source>
        <dbReference type="ARBA" id="ARBA00051388"/>
    </source>
</evidence>
<dbReference type="InterPro" id="IPR052166">
    <property type="entry name" value="Diverse_Acyl-CoA_DH"/>
</dbReference>
<name>A0A0K1QF21_9BACT</name>
<dbReference type="Gene3D" id="1.20.140.10">
    <property type="entry name" value="Butyryl-CoA Dehydrogenase, subunit A, domain 3"/>
    <property type="match status" value="1"/>
</dbReference>
<dbReference type="InterPro" id="IPR036250">
    <property type="entry name" value="AcylCo_DH-like_C"/>
</dbReference>
<dbReference type="SUPFAM" id="SSF56645">
    <property type="entry name" value="Acyl-CoA dehydrogenase NM domain-like"/>
    <property type="match status" value="1"/>
</dbReference>
<organism evidence="15 16">
    <name type="scientific">Labilithrix luteola</name>
    <dbReference type="NCBI Taxonomy" id="1391654"/>
    <lineage>
        <taxon>Bacteria</taxon>
        <taxon>Pseudomonadati</taxon>
        <taxon>Myxococcota</taxon>
        <taxon>Polyangia</taxon>
        <taxon>Polyangiales</taxon>
        <taxon>Labilitrichaceae</taxon>
        <taxon>Labilithrix</taxon>
    </lineage>
</organism>
<dbReference type="KEGG" id="llu:AKJ09_10910"/>
<dbReference type="Proteomes" id="UP000064967">
    <property type="component" value="Chromosome"/>
</dbReference>
<evidence type="ECO:0000256" key="10">
    <source>
        <dbReference type="RuleBase" id="RU362125"/>
    </source>
</evidence>
<dbReference type="PROSITE" id="PS00072">
    <property type="entry name" value="ACYL_COA_DH_1"/>
    <property type="match status" value="1"/>
</dbReference>
<sequence length="560" mass="59843">MLGPLNVVGDITGCKLENGNVITPKGFKDAWNKLYEAGWKAIGVPQELGGAGAPRSLQVLIEEILSGSNAAFNMYPGLAYGAAEVIEQFGTSDQKKHWAEKMFAGKWGGTMCLTEPHAGTDVGSAKTTASRNPDGSYSIKGTKIFISGGDHDLADNIIHLVLARVDGAPAGTKGLTLFIVPKIRTNADGSLGQTNDVSVGALEHKMGINGSATCVLNFGDNGQCIGWPVGGEEKLNQGMPQMFKLMNAARISVGVQGVAVASSAYLNALEYAKERKQGSSIAHWKDASAPRVAIIEHADVRRMLLHMKALTEGIRALAVKLCHHQDQVHANHGKDEQKASYHQGQVDLLVPLVKAYGSDQGFRVCEMAIQTYGGAGYTRDYPVEQYCRDAKIFSIYEGTNHIQAMDLVGRKLGQAGGANLQAYLGDIAKFVAAHSNHPTFGAAVKKLGAAQEAVAGTAMRLLMWFQSGQTAMVPLSANRFCEMMSELTVAWLLLDGAIVAEEQQKKVAANHPDHAFYAGKVQAALFFARNVLPGVEHKAQLLADEDKTPLDISDAAFATV</sequence>
<dbReference type="InterPro" id="IPR009075">
    <property type="entry name" value="AcylCo_DH/oxidase_C"/>
</dbReference>
<evidence type="ECO:0000256" key="4">
    <source>
        <dbReference type="ARBA" id="ARBA00022827"/>
    </source>
</evidence>
<dbReference type="PANTHER" id="PTHR42803">
    <property type="entry name" value="ACYL-COA DEHYDROGENASE"/>
    <property type="match status" value="1"/>
</dbReference>
<dbReference type="InterPro" id="IPR037069">
    <property type="entry name" value="AcylCoA_DH/ox_N_sf"/>
</dbReference>
<dbReference type="Pfam" id="PF12806">
    <property type="entry name" value="Acyl-CoA_dh_C"/>
    <property type="match status" value="1"/>
</dbReference>
<proteinExistence type="inferred from homology"/>
<feature type="domain" description="Acyl-CoA dehydrogenase/oxidase N-terminal" evidence="13">
    <location>
        <begin position="28"/>
        <end position="106"/>
    </location>
</feature>
<dbReference type="EC" id="1.3.99.41" evidence="8"/>
<keyword evidence="5 10" id="KW-0560">Oxidoreductase</keyword>
<dbReference type="STRING" id="1391654.AKJ09_10910"/>
<dbReference type="FunFam" id="2.40.110.10:FF:000031">
    <property type="entry name" value="Acyl-CoA dehydrogenase, putative"/>
    <property type="match status" value="1"/>
</dbReference>
<comment type="cofactor">
    <cofactor evidence="1 10">
        <name>FAD</name>
        <dbReference type="ChEBI" id="CHEBI:57692"/>
    </cofactor>
</comment>
<dbReference type="SUPFAM" id="SSF47203">
    <property type="entry name" value="Acyl-CoA dehydrogenase C-terminal domain-like"/>
    <property type="match status" value="1"/>
</dbReference>
<comment type="catalytic activity">
    <reaction evidence="6">
        <text>3-(methylsulfanyl)propanoyl-CoA + oxidized [electron-transfer flavoprotein] + H(+) = 3-(methylsulfanyl)acryloyl-CoA + reduced [electron-transfer flavoprotein]</text>
        <dbReference type="Rhea" id="RHEA:52612"/>
        <dbReference type="Rhea" id="RHEA-COMP:10685"/>
        <dbReference type="Rhea" id="RHEA-COMP:10686"/>
        <dbReference type="ChEBI" id="CHEBI:15378"/>
        <dbReference type="ChEBI" id="CHEBI:57692"/>
        <dbReference type="ChEBI" id="CHEBI:58307"/>
        <dbReference type="ChEBI" id="CHEBI:82815"/>
        <dbReference type="ChEBI" id="CHEBI:84994"/>
        <dbReference type="EC" id="1.3.99.41"/>
    </reaction>
    <physiologicalReaction direction="left-to-right" evidence="6">
        <dbReference type="Rhea" id="RHEA:52613"/>
    </physiologicalReaction>
</comment>
<dbReference type="PATRIC" id="fig|1391654.3.peg.11054"/>
<keyword evidence="16" id="KW-1185">Reference proteome</keyword>
<feature type="domain" description="Acyl-CoA dehydrogenase/oxidase C-terminal" evidence="11">
    <location>
        <begin position="236"/>
        <end position="407"/>
    </location>
</feature>
<dbReference type="InterPro" id="IPR006089">
    <property type="entry name" value="Acyl-CoA_DH_CS"/>
</dbReference>
<evidence type="ECO:0000256" key="3">
    <source>
        <dbReference type="ARBA" id="ARBA00022630"/>
    </source>
</evidence>
<evidence type="ECO:0000259" key="13">
    <source>
        <dbReference type="Pfam" id="PF02771"/>
    </source>
</evidence>
<protein>
    <recommendedName>
        <fullName evidence="9">3-methylmercaptopropionyl-CoA dehydrogenase</fullName>
        <ecNumber evidence="8">1.3.99.41</ecNumber>
    </recommendedName>
</protein>
<dbReference type="GO" id="GO:0050660">
    <property type="term" value="F:flavin adenine dinucleotide binding"/>
    <property type="evidence" value="ECO:0007669"/>
    <property type="project" value="InterPro"/>
</dbReference>
<dbReference type="InterPro" id="IPR006091">
    <property type="entry name" value="Acyl-CoA_Oxase/DH_mid-dom"/>
</dbReference>
<evidence type="ECO:0000256" key="2">
    <source>
        <dbReference type="ARBA" id="ARBA00009347"/>
    </source>
</evidence>
<evidence type="ECO:0000313" key="16">
    <source>
        <dbReference type="Proteomes" id="UP000064967"/>
    </source>
</evidence>
<dbReference type="PANTHER" id="PTHR42803:SF1">
    <property type="entry name" value="BROAD-SPECIFICITY LINEAR ACYL-COA DEHYDROGENASE FADE5"/>
    <property type="match status" value="1"/>
</dbReference>
<reference evidence="15 16" key="1">
    <citation type="submission" date="2015-08" db="EMBL/GenBank/DDBJ databases">
        <authorList>
            <person name="Babu N.S."/>
            <person name="Beckwith C.J."/>
            <person name="Beseler K.G."/>
            <person name="Brison A."/>
            <person name="Carone J.V."/>
            <person name="Caskin T.P."/>
            <person name="Diamond M."/>
            <person name="Durham M.E."/>
            <person name="Foxe J.M."/>
            <person name="Go M."/>
            <person name="Henderson B.A."/>
            <person name="Jones I.B."/>
            <person name="McGettigan J.A."/>
            <person name="Micheletti S.J."/>
            <person name="Nasrallah M.E."/>
            <person name="Ortiz D."/>
            <person name="Piller C.R."/>
            <person name="Privatt S.R."/>
            <person name="Schneider S.L."/>
            <person name="Sharp S."/>
            <person name="Smith T.C."/>
            <person name="Stanton J.D."/>
            <person name="Ullery H.E."/>
            <person name="Wilson R.J."/>
            <person name="Serrano M.G."/>
            <person name="Buck G."/>
            <person name="Lee V."/>
            <person name="Wang Y."/>
            <person name="Carvalho R."/>
            <person name="Voegtly L."/>
            <person name="Shi R."/>
            <person name="Duckworth R."/>
            <person name="Johnson A."/>
            <person name="Loviza R."/>
            <person name="Walstead R."/>
            <person name="Shah Z."/>
            <person name="Kiflezghi M."/>
            <person name="Wade K."/>
            <person name="Ball S.L."/>
            <person name="Bradley K.W."/>
            <person name="Asai D.J."/>
            <person name="Bowman C.A."/>
            <person name="Russell D.A."/>
            <person name="Pope W.H."/>
            <person name="Jacobs-Sera D."/>
            <person name="Hendrix R.W."/>
            <person name="Hatfull G.F."/>
        </authorList>
    </citation>
    <scope>NUCLEOTIDE SEQUENCE [LARGE SCALE GENOMIC DNA]</scope>
    <source>
        <strain evidence="15 16">DSM 27648</strain>
    </source>
</reference>
<dbReference type="Gene3D" id="1.10.540.10">
    <property type="entry name" value="Acyl-CoA dehydrogenase/oxidase, N-terminal domain"/>
    <property type="match status" value="1"/>
</dbReference>
<evidence type="ECO:0000259" key="14">
    <source>
        <dbReference type="Pfam" id="PF12806"/>
    </source>
</evidence>
<dbReference type="InterPro" id="IPR025878">
    <property type="entry name" value="Acyl-CoA_dh-like_C_dom"/>
</dbReference>
<gene>
    <name evidence="15" type="ORF">AKJ09_10910</name>
</gene>
<evidence type="ECO:0000256" key="7">
    <source>
        <dbReference type="ARBA" id="ARBA00058683"/>
    </source>
</evidence>
<evidence type="ECO:0000256" key="9">
    <source>
        <dbReference type="ARBA" id="ARBA00069043"/>
    </source>
</evidence>
<comment type="similarity">
    <text evidence="2 10">Belongs to the acyl-CoA dehydrogenase family.</text>
</comment>
<dbReference type="AlphaFoldDB" id="A0A0K1QF21"/>
<evidence type="ECO:0000256" key="8">
    <source>
        <dbReference type="ARBA" id="ARBA00066694"/>
    </source>
</evidence>
<dbReference type="InterPro" id="IPR046373">
    <property type="entry name" value="Acyl-CoA_Oxase/DH_mid-dom_sf"/>
</dbReference>
<comment type="function">
    <text evidence="7">Involved in the assimilation of dimethylsulphoniopropionate (DMSP), an important compound in the fixation of carbon in marine phytoplankton, by mediating the conversion of 3-(methylthio)propanoyl-CoA (MMPA-CoA) to 3-(methylthio)acryloyl-CoA (MTA-CoA).</text>
</comment>
<evidence type="ECO:0000259" key="11">
    <source>
        <dbReference type="Pfam" id="PF00441"/>
    </source>
</evidence>
<keyword evidence="3 10" id="KW-0285">Flavoprotein</keyword>
<keyword evidence="4 10" id="KW-0274">FAD</keyword>
<dbReference type="InterPro" id="IPR009100">
    <property type="entry name" value="AcylCoA_DH/oxidase_NM_dom_sf"/>
</dbReference>
<feature type="domain" description="Acyl-CoA oxidase/dehydrogenase middle" evidence="12">
    <location>
        <begin position="111"/>
        <end position="219"/>
    </location>
</feature>
<feature type="domain" description="Acetyl-CoA dehydrogenase-like C-terminal" evidence="14">
    <location>
        <begin position="424"/>
        <end position="552"/>
    </location>
</feature>
<evidence type="ECO:0000256" key="1">
    <source>
        <dbReference type="ARBA" id="ARBA00001974"/>
    </source>
</evidence>
<dbReference type="Gene3D" id="2.40.110.10">
    <property type="entry name" value="Butyryl-CoA Dehydrogenase, subunit A, domain 2"/>
    <property type="match status" value="1"/>
</dbReference>
<dbReference type="Pfam" id="PF00441">
    <property type="entry name" value="Acyl-CoA_dh_1"/>
    <property type="match status" value="1"/>
</dbReference>
<dbReference type="GO" id="GO:0005886">
    <property type="term" value="C:plasma membrane"/>
    <property type="evidence" value="ECO:0007669"/>
    <property type="project" value="TreeGrafter"/>
</dbReference>
<dbReference type="InterPro" id="IPR013786">
    <property type="entry name" value="AcylCoA_DH/ox_N"/>
</dbReference>